<keyword evidence="5" id="KW-1185">Reference proteome</keyword>
<accession>A0A5A8CW43</accession>
<dbReference type="PANTHER" id="PTHR48051">
    <property type="match status" value="1"/>
</dbReference>
<evidence type="ECO:0000256" key="3">
    <source>
        <dbReference type="SAM" id="MobiDB-lite"/>
    </source>
</evidence>
<comment type="caution">
    <text evidence="4">The sequence shown here is derived from an EMBL/GenBank/DDBJ whole genome shotgun (WGS) entry which is preliminary data.</text>
</comment>
<dbReference type="SMART" id="SM00369">
    <property type="entry name" value="LRR_TYP"/>
    <property type="match status" value="6"/>
</dbReference>
<dbReference type="PANTHER" id="PTHR48051:SF1">
    <property type="entry name" value="RAS SUPPRESSOR PROTEIN 1"/>
    <property type="match status" value="1"/>
</dbReference>
<feature type="region of interest" description="Disordered" evidence="3">
    <location>
        <begin position="401"/>
        <end position="427"/>
    </location>
</feature>
<dbReference type="AlphaFoldDB" id="A0A5A8CW43"/>
<keyword evidence="2" id="KW-0677">Repeat</keyword>
<name>A0A5A8CW43_CAFRO</name>
<dbReference type="Pfam" id="PF13855">
    <property type="entry name" value="LRR_8"/>
    <property type="match status" value="1"/>
</dbReference>
<dbReference type="Gene3D" id="3.80.10.10">
    <property type="entry name" value="Ribonuclease Inhibitor"/>
    <property type="match status" value="2"/>
</dbReference>
<evidence type="ECO:0000313" key="5">
    <source>
        <dbReference type="Proteomes" id="UP000323011"/>
    </source>
</evidence>
<dbReference type="GO" id="GO:0005737">
    <property type="term" value="C:cytoplasm"/>
    <property type="evidence" value="ECO:0007669"/>
    <property type="project" value="TreeGrafter"/>
</dbReference>
<dbReference type="Proteomes" id="UP000323011">
    <property type="component" value="Unassembled WGS sequence"/>
</dbReference>
<protein>
    <submittedName>
        <fullName evidence="4">Uncharacterized protein</fullName>
    </submittedName>
</protein>
<evidence type="ECO:0000256" key="1">
    <source>
        <dbReference type="ARBA" id="ARBA00022614"/>
    </source>
</evidence>
<dbReference type="InterPro" id="IPR032675">
    <property type="entry name" value="LRR_dom_sf"/>
</dbReference>
<reference evidence="4 5" key="1">
    <citation type="submission" date="2019-07" db="EMBL/GenBank/DDBJ databases">
        <title>Genomes of Cafeteria roenbergensis.</title>
        <authorList>
            <person name="Fischer M.G."/>
            <person name="Hackl T."/>
            <person name="Roman M."/>
        </authorList>
    </citation>
    <scope>NUCLEOTIDE SEQUENCE [LARGE SCALE GENOMIC DNA]</scope>
    <source>
        <strain evidence="4 5">BVI</strain>
    </source>
</reference>
<keyword evidence="1" id="KW-0433">Leucine-rich repeat</keyword>
<feature type="compositionally biased region" description="Low complexity" evidence="3">
    <location>
        <begin position="405"/>
        <end position="426"/>
    </location>
</feature>
<dbReference type="SUPFAM" id="SSF52058">
    <property type="entry name" value="L domain-like"/>
    <property type="match status" value="1"/>
</dbReference>
<sequence length="915" mass="101400">MARLQFVERGERAARAKQLEFLATFGEAMAEARRSKRLVVAFRDIPHLPPEVLQCGFLTTVNLVGLRLRSLPDCFEGDFVPTLRKLSLASNMLDDLPPSLANLEGLEELNLVNNRFQVLPECICRMTNLSMLHLHSNRLVTLPSAIARLQRVRSLVLDSNEIAVLPSSMQSMRLQRLNLNKNALSAIPSWISRLRDLEHLSANENAIQDFPEACMECGALASLSLGTNAIVDMPTSIGRFTQLRALVLDWNRIEVLPLQIRHLSGLQTLRLEGNPLKRPTLRFVLEHGPQGLFKWAEHAAQTVEGKLQRDTVLQFVEVLRIISLEGIARSSIFTSELPMTFDDHTADYSTMVWDDFMQQAWPEARLLWLSNGLPVLGEVDNLEAARAAVLASGQPLGQGSQGVTAAWGGHAGSSGDSGPSDGAAAPVPRLSEPVLAAPGTFWSRKPDDLRRVLLGYRDAVGSVFRENVFGLFRECGCTVDGRRRVCVPPREGFRCMRKCSAIKLRLTRRRDLEEHKQSQWQEAALDDAVDDARQAATTFVESDGGQAHFSKAARLQADRDEKEQHRLEFMAAVAQSFQPAKDAIRRRFGQAREAKTAMRQRRLEVLGRREAAIVSQLQAIQPPDGETLDRELARIQRHIADGGATAGGTTWTTDGNDRKRESAALARLVASPDSATRPVISAKRKALREDKSAPADDAPAARAVAISQALSGSNGQLRAKLTQELMDLRQTMKHGAFADELAALEASEAAAVAKIDEAIAATQARYKVPNGILWGIHCALSPRFRKRVKAHKRGLEQAYIARRSNEALAEAQERVKVMRTVMVRWRDAGSRKIFHAWRDVVRRVRATRAKVAKRDAGVAEATAQADAASRRLQELEMAKWQPHAGDPSLGFVHTETGEWLPERPRLAQGLPPRQH</sequence>
<organism evidence="4 5">
    <name type="scientific">Cafeteria roenbergensis</name>
    <name type="common">Marine flagellate</name>
    <dbReference type="NCBI Taxonomy" id="33653"/>
    <lineage>
        <taxon>Eukaryota</taxon>
        <taxon>Sar</taxon>
        <taxon>Stramenopiles</taxon>
        <taxon>Bigyra</taxon>
        <taxon>Opalozoa</taxon>
        <taxon>Bicosoecida</taxon>
        <taxon>Cafeteriaceae</taxon>
        <taxon>Cafeteria</taxon>
    </lineage>
</organism>
<dbReference type="InterPro" id="IPR050216">
    <property type="entry name" value="LRR_domain-containing"/>
</dbReference>
<proteinExistence type="predicted"/>
<dbReference type="InterPro" id="IPR001611">
    <property type="entry name" value="Leu-rich_rpt"/>
</dbReference>
<dbReference type="EMBL" id="VLTN01000003">
    <property type="protein sequence ID" value="KAA0156587.1"/>
    <property type="molecule type" value="Genomic_DNA"/>
</dbReference>
<evidence type="ECO:0000256" key="2">
    <source>
        <dbReference type="ARBA" id="ARBA00022737"/>
    </source>
</evidence>
<evidence type="ECO:0000313" key="4">
    <source>
        <dbReference type="EMBL" id="KAA0156587.1"/>
    </source>
</evidence>
<gene>
    <name evidence="4" type="ORF">FNF29_00698</name>
</gene>
<dbReference type="InterPro" id="IPR003591">
    <property type="entry name" value="Leu-rich_rpt_typical-subtyp"/>
</dbReference>